<evidence type="ECO:0000256" key="1">
    <source>
        <dbReference type="SAM" id="MobiDB-lite"/>
    </source>
</evidence>
<sequence>MSPNGRIALDRFTDQAVDNNLVRQQHVNTNALSEQTANQPRTVVDQSRQDDATPGLQVHSSDNPHLSTDSGSVRGDGGFARFLKAHTSPKHQRVTAGGRIVPMEPHSGSPKCNLPVSQEAKGHDGRPSAAPQNEQTALENVPTESGDMASATRRAHASVASSSSFPNIERLQLSNTTLDNPFQGPGCPPVLPSIATTPGLFLQTNIPVEFKNQHQFPRTENPSQGTYQPVFADCNFYSPATLGAGTSTWFPNVYPALNGSAPSIAATSQSNTPASTATSFLPGNNAATVAPSAFNPYSSGVDPCYPNLAPQWCQATAGQALTFTQQHQQQQPILVGPTSQEIPCYKSFEEARKRHELLSGQLSRLDRYTALHSWEIDPQSKKLFVEQRKSLVRELDVLRLYREQLDMIFGGSNASTSSVAPSLPALPNPNPPGNMTRNRLSRGLDVSTSSSNCAGHTSTTKSLAKTTSSVPSVGGSFRKEFLKQNRENVNAFIRGTGPRNVQTSSGSVAEPEPVFRERRRDTALALNQRAIQMPTRATPSEGSMYSNSNGSASAMKDISAQLEQLYHRIEETSSRREPIDGLLKELSIITAGLLRDKNEETERPFRRSVGADAPRFIQNTTAGRSTNNSHNHAQGNTHALKQVRRLWESEPLDSLVKKCSEASFETDDENGSGLSSSYVSTTDSWTTVHKGERHFDREPLAGETPGNRLASIWKRPSDPLHSMSPPQAESSMRGNARGWSNGTSTGSISAAPLSRNNSVDLQKPFALKNSRKCKAQGALHVYDGAGDAPDSKTTGQSHSQQNNTGQNSNQKERPWYMPTERVKASYAVVWDFFQRIENEERRMIHEYQGTEPTSWRPN</sequence>
<dbReference type="VEuPathDB" id="FungiDB:EYZ11_005207"/>
<name>A0A5M9NCZ4_9EURO</name>
<feature type="region of interest" description="Disordered" evidence="1">
    <location>
        <begin position="495"/>
        <end position="514"/>
    </location>
</feature>
<feature type="compositionally biased region" description="Polar residues" evidence="1">
    <location>
        <begin position="446"/>
        <end position="456"/>
    </location>
</feature>
<feature type="compositionally biased region" description="Polar residues" evidence="1">
    <location>
        <begin position="58"/>
        <end position="71"/>
    </location>
</feature>
<reference evidence="2 3" key="1">
    <citation type="submission" date="2019-08" db="EMBL/GenBank/DDBJ databases">
        <title>The genome sequence of a newly discovered highly antifungal drug resistant Aspergillus species, Aspergillus tanneri NIH 1004.</title>
        <authorList>
            <person name="Mounaud S."/>
            <person name="Singh I."/>
            <person name="Joardar V."/>
            <person name="Pakala S."/>
            <person name="Pakala S."/>
            <person name="Venepally P."/>
            <person name="Chung J.K."/>
            <person name="Losada L."/>
            <person name="Nierman W.C."/>
        </authorList>
    </citation>
    <scope>NUCLEOTIDE SEQUENCE [LARGE SCALE GENOMIC DNA]</scope>
    <source>
        <strain evidence="2 3">NIH1004</strain>
    </source>
</reference>
<dbReference type="Proteomes" id="UP000324241">
    <property type="component" value="Unassembled WGS sequence"/>
</dbReference>
<feature type="compositionally biased region" description="Polar residues" evidence="1">
    <location>
        <begin position="672"/>
        <end position="687"/>
    </location>
</feature>
<evidence type="ECO:0000313" key="3">
    <source>
        <dbReference type="Proteomes" id="UP000324241"/>
    </source>
</evidence>
<accession>A0A5M9NCZ4</accession>
<feature type="region of interest" description="Disordered" evidence="1">
    <location>
        <begin position="415"/>
        <end position="475"/>
    </location>
</feature>
<protein>
    <submittedName>
        <fullName evidence="2">Uncharacterized protein</fullName>
    </submittedName>
</protein>
<dbReference type="OrthoDB" id="5401902at2759"/>
<feature type="region of interest" description="Disordered" evidence="1">
    <location>
        <begin position="620"/>
        <end position="639"/>
    </location>
</feature>
<dbReference type="RefSeq" id="XP_033431858.1">
    <property type="nucleotide sequence ID" value="XM_033566101.1"/>
</dbReference>
<feature type="compositionally biased region" description="Polar residues" evidence="1">
    <location>
        <begin position="724"/>
        <end position="755"/>
    </location>
</feature>
<proteinExistence type="predicted"/>
<feature type="compositionally biased region" description="Low complexity" evidence="1">
    <location>
        <begin position="457"/>
        <end position="469"/>
    </location>
</feature>
<feature type="region of interest" description="Disordered" evidence="1">
    <location>
        <begin position="663"/>
        <end position="755"/>
    </location>
</feature>
<feature type="compositionally biased region" description="Basic and acidic residues" evidence="1">
    <location>
        <begin position="689"/>
        <end position="700"/>
    </location>
</feature>
<evidence type="ECO:0000313" key="2">
    <source>
        <dbReference type="EMBL" id="KAA8652497.1"/>
    </source>
</evidence>
<feature type="region of interest" description="Disordered" evidence="1">
    <location>
        <begin position="100"/>
        <end position="142"/>
    </location>
</feature>
<dbReference type="GeneID" id="54324103"/>
<organism evidence="2 3">
    <name type="scientific">Aspergillus tanneri</name>
    <dbReference type="NCBI Taxonomy" id="1220188"/>
    <lineage>
        <taxon>Eukaryota</taxon>
        <taxon>Fungi</taxon>
        <taxon>Dikarya</taxon>
        <taxon>Ascomycota</taxon>
        <taxon>Pezizomycotina</taxon>
        <taxon>Eurotiomycetes</taxon>
        <taxon>Eurotiomycetidae</taxon>
        <taxon>Eurotiales</taxon>
        <taxon>Aspergillaceae</taxon>
        <taxon>Aspergillus</taxon>
        <taxon>Aspergillus subgen. Circumdati</taxon>
    </lineage>
</organism>
<feature type="compositionally biased region" description="Polar residues" evidence="1">
    <location>
        <begin position="29"/>
        <end position="46"/>
    </location>
</feature>
<feature type="compositionally biased region" description="Low complexity" evidence="1">
    <location>
        <begin position="796"/>
        <end position="809"/>
    </location>
</feature>
<comment type="caution">
    <text evidence="2">The sequence shown here is derived from an EMBL/GenBank/DDBJ whole genome shotgun (WGS) entry which is preliminary data.</text>
</comment>
<dbReference type="EMBL" id="QUQM01000002">
    <property type="protein sequence ID" value="KAA8652497.1"/>
    <property type="molecule type" value="Genomic_DNA"/>
</dbReference>
<feature type="region of interest" description="Disordered" evidence="1">
    <location>
        <begin position="782"/>
        <end position="815"/>
    </location>
</feature>
<dbReference type="AlphaFoldDB" id="A0A5M9NCZ4"/>
<gene>
    <name evidence="2" type="ORF">ATNIH1004_001401</name>
</gene>
<dbReference type="VEuPathDB" id="FungiDB:EYZ11_005222"/>
<feature type="region of interest" description="Disordered" evidence="1">
    <location>
        <begin position="29"/>
        <end position="78"/>
    </location>
</feature>